<dbReference type="EMBL" id="PJEG01000010">
    <property type="protein sequence ID" value="PKD14950.1"/>
    <property type="molecule type" value="Genomic_DNA"/>
</dbReference>
<organism evidence="2 3">
    <name type="scientific">Bifidobacterium longum</name>
    <dbReference type="NCBI Taxonomy" id="216816"/>
    <lineage>
        <taxon>Bacteria</taxon>
        <taxon>Bacillati</taxon>
        <taxon>Actinomycetota</taxon>
        <taxon>Actinomycetes</taxon>
        <taxon>Bifidobacteriales</taxon>
        <taxon>Bifidobacteriaceae</taxon>
        <taxon>Bifidobacterium</taxon>
    </lineage>
</organism>
<evidence type="ECO:0000313" key="2">
    <source>
        <dbReference type="EMBL" id="PKD14950.1"/>
    </source>
</evidence>
<protein>
    <submittedName>
        <fullName evidence="2">Uncharacterized protein</fullName>
    </submittedName>
</protein>
<gene>
    <name evidence="2" type="ORF">APC1461_0750</name>
</gene>
<comment type="caution">
    <text evidence="2">The sequence shown here is derived from an EMBL/GenBank/DDBJ whole genome shotgun (WGS) entry which is preliminary data.</text>
</comment>
<dbReference type="RefSeq" id="WP_101027595.1">
    <property type="nucleotide sequence ID" value="NZ_PJEG01000010.1"/>
</dbReference>
<sequence>MTGTLVQPTIDGAMPSLDDQKRDLLARQAARIADLQVGIKRAQDEIDSLKSQILGAWPVGSYEAGDLKVQVKPGNQRLDSKRFMQAYPAAENPSLYKVSPDASAARRVLGEMALEPLMKRDKSSVVVK</sequence>
<dbReference type="AlphaFoldDB" id="A0A2N0TJN5"/>
<accession>A0A2N0TJN5</accession>
<dbReference type="Proteomes" id="UP000232928">
    <property type="component" value="Unassembled WGS sequence"/>
</dbReference>
<keyword evidence="1" id="KW-0175">Coiled coil</keyword>
<evidence type="ECO:0000313" key="3">
    <source>
        <dbReference type="Proteomes" id="UP000232928"/>
    </source>
</evidence>
<evidence type="ECO:0000256" key="1">
    <source>
        <dbReference type="SAM" id="Coils"/>
    </source>
</evidence>
<proteinExistence type="predicted"/>
<feature type="coiled-coil region" evidence="1">
    <location>
        <begin position="25"/>
        <end position="52"/>
    </location>
</feature>
<reference evidence="2 3" key="1">
    <citation type="submission" date="2017-12" db="EMBL/GenBank/DDBJ databases">
        <title>Bifidobacterium longum APC/DPC strains.</title>
        <authorList>
            <person name="Arboleya S."/>
        </authorList>
    </citation>
    <scope>NUCLEOTIDE SEQUENCE [LARGE SCALE GENOMIC DNA]</scope>
    <source>
        <strain evidence="2 3">APC1461</strain>
    </source>
</reference>
<name>A0A2N0TJN5_BIFLN</name>